<evidence type="ECO:0000256" key="7">
    <source>
        <dbReference type="SAM" id="Phobius"/>
    </source>
</evidence>
<dbReference type="Pfam" id="PF00892">
    <property type="entry name" value="EamA"/>
    <property type="match status" value="2"/>
</dbReference>
<dbReference type="PANTHER" id="PTHR32322">
    <property type="entry name" value="INNER MEMBRANE TRANSPORTER"/>
    <property type="match status" value="1"/>
</dbReference>
<feature type="transmembrane region" description="Helical" evidence="7">
    <location>
        <begin position="269"/>
        <end position="287"/>
    </location>
</feature>
<sequence>MAQMTKGKVVSGIVFLVLVWGSVWPIYKIALEYTPPILFAGIRSLIGGLLFTMILLPNWRRIRWKETWPIYLISALFNVILFYGVQSIGLQYLPAGLYSVIVYLQPVLVVFLAWIWLKEQLTPLKVAGILLGFIGVVFASMKGIAGEISGLGVLFALVTGISWAIGTVYVKRTKLLVHGLWLVALQNVLGGMVLTGFGAVVEDVGDIHWNGPFIVCLLYGAIFGVVLAFVVYFTLMNSGDSGKVGSFTFLVPLISVLIGTIFLQEPFTVSLALGMIFILISIYLINFRKRQLE</sequence>
<proteinExistence type="inferred from homology"/>
<comment type="caution">
    <text evidence="9">The sequence shown here is derived from an EMBL/GenBank/DDBJ whole genome shotgun (WGS) entry which is preliminary data.</text>
</comment>
<comment type="similarity">
    <text evidence="2">Belongs to the EamA transporter family.</text>
</comment>
<evidence type="ECO:0000259" key="8">
    <source>
        <dbReference type="Pfam" id="PF00892"/>
    </source>
</evidence>
<feature type="transmembrane region" description="Helical" evidence="7">
    <location>
        <begin position="212"/>
        <end position="235"/>
    </location>
</feature>
<dbReference type="InterPro" id="IPR050638">
    <property type="entry name" value="AA-Vitamin_Transporters"/>
</dbReference>
<reference evidence="10" key="1">
    <citation type="journal article" date="2019" name="Int. J. Syst. Evol. Microbiol.">
        <title>The Global Catalogue of Microorganisms (GCM) 10K type strain sequencing project: providing services to taxonomists for standard genome sequencing and annotation.</title>
        <authorList>
            <consortium name="The Broad Institute Genomics Platform"/>
            <consortium name="The Broad Institute Genome Sequencing Center for Infectious Disease"/>
            <person name="Wu L."/>
            <person name="Ma J."/>
        </authorList>
    </citation>
    <scope>NUCLEOTIDE SEQUENCE [LARGE SCALE GENOMIC DNA]</scope>
    <source>
        <strain evidence="10">CCUG 59778</strain>
    </source>
</reference>
<evidence type="ECO:0000313" key="10">
    <source>
        <dbReference type="Proteomes" id="UP001595817"/>
    </source>
</evidence>
<feature type="domain" description="EamA" evidence="8">
    <location>
        <begin position="12"/>
        <end position="140"/>
    </location>
</feature>
<protein>
    <submittedName>
        <fullName evidence="9">DMT family transporter</fullName>
    </submittedName>
</protein>
<evidence type="ECO:0000256" key="5">
    <source>
        <dbReference type="ARBA" id="ARBA00022989"/>
    </source>
</evidence>
<feature type="domain" description="EamA" evidence="8">
    <location>
        <begin position="151"/>
        <end position="286"/>
    </location>
</feature>
<feature type="transmembrane region" description="Helical" evidence="7">
    <location>
        <begin position="33"/>
        <end position="56"/>
    </location>
</feature>
<dbReference type="Gene3D" id="1.10.3730.20">
    <property type="match status" value="1"/>
</dbReference>
<keyword evidence="6 7" id="KW-0472">Membrane</keyword>
<evidence type="ECO:0000313" key="9">
    <source>
        <dbReference type="EMBL" id="MFC4409096.1"/>
    </source>
</evidence>
<gene>
    <name evidence="9" type="ORF">ACFOZY_01460</name>
</gene>
<feature type="transmembrane region" description="Helical" evidence="7">
    <location>
        <begin position="151"/>
        <end position="170"/>
    </location>
</feature>
<dbReference type="RefSeq" id="WP_378151487.1">
    <property type="nucleotide sequence ID" value="NZ_JBHSEC010000001.1"/>
</dbReference>
<keyword evidence="5 7" id="KW-1133">Transmembrane helix</keyword>
<feature type="transmembrane region" description="Helical" evidence="7">
    <location>
        <begin position="68"/>
        <end position="85"/>
    </location>
</feature>
<evidence type="ECO:0000256" key="4">
    <source>
        <dbReference type="ARBA" id="ARBA00022692"/>
    </source>
</evidence>
<evidence type="ECO:0000256" key="2">
    <source>
        <dbReference type="ARBA" id="ARBA00007362"/>
    </source>
</evidence>
<dbReference type="SUPFAM" id="SSF103481">
    <property type="entry name" value="Multidrug resistance efflux transporter EmrE"/>
    <property type="match status" value="2"/>
</dbReference>
<dbReference type="EMBL" id="JBHSEC010000001">
    <property type="protein sequence ID" value="MFC4409096.1"/>
    <property type="molecule type" value="Genomic_DNA"/>
</dbReference>
<organism evidence="9 10">
    <name type="scientific">Chungangia koreensis</name>
    <dbReference type="NCBI Taxonomy" id="752657"/>
    <lineage>
        <taxon>Bacteria</taxon>
        <taxon>Bacillati</taxon>
        <taxon>Bacillota</taxon>
        <taxon>Bacilli</taxon>
        <taxon>Lactobacillales</taxon>
        <taxon>Chungangia</taxon>
    </lineage>
</organism>
<feature type="transmembrane region" description="Helical" evidence="7">
    <location>
        <begin position="9"/>
        <end position="27"/>
    </location>
</feature>
<keyword evidence="3" id="KW-1003">Cell membrane</keyword>
<keyword evidence="4 7" id="KW-0812">Transmembrane</keyword>
<feature type="transmembrane region" description="Helical" evidence="7">
    <location>
        <begin position="179"/>
        <end position="200"/>
    </location>
</feature>
<comment type="subcellular location">
    <subcellularLocation>
        <location evidence="1">Cell membrane</location>
        <topology evidence="1">Multi-pass membrane protein</topology>
    </subcellularLocation>
</comment>
<dbReference type="Proteomes" id="UP001595817">
    <property type="component" value="Unassembled WGS sequence"/>
</dbReference>
<name>A0ABV8WZK9_9LACT</name>
<accession>A0ABV8WZK9</accession>
<feature type="transmembrane region" description="Helical" evidence="7">
    <location>
        <begin position="124"/>
        <end position="145"/>
    </location>
</feature>
<evidence type="ECO:0000256" key="6">
    <source>
        <dbReference type="ARBA" id="ARBA00023136"/>
    </source>
</evidence>
<keyword evidence="10" id="KW-1185">Reference proteome</keyword>
<dbReference type="InterPro" id="IPR037185">
    <property type="entry name" value="EmrE-like"/>
</dbReference>
<feature type="transmembrane region" description="Helical" evidence="7">
    <location>
        <begin position="247"/>
        <end position="263"/>
    </location>
</feature>
<dbReference type="PANTHER" id="PTHR32322:SF18">
    <property type="entry name" value="S-ADENOSYLMETHIONINE_S-ADENOSYLHOMOCYSTEINE TRANSPORTER"/>
    <property type="match status" value="1"/>
</dbReference>
<dbReference type="InterPro" id="IPR000620">
    <property type="entry name" value="EamA_dom"/>
</dbReference>
<evidence type="ECO:0000256" key="3">
    <source>
        <dbReference type="ARBA" id="ARBA00022475"/>
    </source>
</evidence>
<evidence type="ECO:0000256" key="1">
    <source>
        <dbReference type="ARBA" id="ARBA00004651"/>
    </source>
</evidence>
<feature type="transmembrane region" description="Helical" evidence="7">
    <location>
        <begin position="97"/>
        <end position="117"/>
    </location>
</feature>